<evidence type="ECO:0000256" key="8">
    <source>
        <dbReference type="ARBA" id="ARBA00022769"/>
    </source>
</evidence>
<dbReference type="InterPro" id="IPR044752">
    <property type="entry name" value="PIN-like_EXO1"/>
</dbReference>
<dbReference type="OMA" id="NHIGRES"/>
<dbReference type="PROSITE" id="PS00841">
    <property type="entry name" value="XPG_1"/>
    <property type="match status" value="1"/>
</dbReference>
<reference evidence="21" key="1">
    <citation type="submission" date="2025-08" db="UniProtKB">
        <authorList>
            <consortium name="RefSeq"/>
        </authorList>
    </citation>
    <scope>IDENTIFICATION</scope>
</reference>
<dbReference type="Pfam" id="PF00867">
    <property type="entry name" value="XPG_I"/>
    <property type="match status" value="1"/>
</dbReference>
<evidence type="ECO:0000256" key="2">
    <source>
        <dbReference type="ARBA" id="ARBA00010563"/>
    </source>
</evidence>
<dbReference type="SMART" id="SM00484">
    <property type="entry name" value="XPGI"/>
    <property type="match status" value="1"/>
</dbReference>
<dbReference type="CDD" id="cd09857">
    <property type="entry name" value="PIN_EXO1"/>
    <property type="match status" value="1"/>
</dbReference>
<evidence type="ECO:0000259" key="19">
    <source>
        <dbReference type="SMART" id="SM00485"/>
    </source>
</evidence>
<evidence type="ECO:0000256" key="16">
    <source>
        <dbReference type="RuleBase" id="RU910737"/>
    </source>
</evidence>
<evidence type="ECO:0000313" key="20">
    <source>
        <dbReference type="Proteomes" id="UP001165740"/>
    </source>
</evidence>
<comment type="function">
    <text evidence="16">5'-&gt;3' double-stranded DNA exonuclease which may also possess a cryptic 3'-&gt;5' double-stranded DNA exonuclease activity. Functions in DNA mismatch repair.</text>
</comment>
<dbReference type="GO" id="GO:0005634">
    <property type="term" value="C:nucleus"/>
    <property type="evidence" value="ECO:0007669"/>
    <property type="project" value="UniProtKB-SubCell"/>
</dbReference>
<feature type="region of interest" description="Disordered" evidence="17">
    <location>
        <begin position="849"/>
        <end position="874"/>
    </location>
</feature>
<evidence type="ECO:0000313" key="21">
    <source>
        <dbReference type="RefSeq" id="XP_055880557.1"/>
    </source>
</evidence>
<dbReference type="Proteomes" id="UP001165740">
    <property type="component" value="Chromosome 3"/>
</dbReference>
<feature type="region of interest" description="Disordered" evidence="17">
    <location>
        <begin position="396"/>
        <end position="415"/>
    </location>
</feature>
<dbReference type="GO" id="GO:0046872">
    <property type="term" value="F:metal ion binding"/>
    <property type="evidence" value="ECO:0007669"/>
    <property type="project" value="UniProtKB-UniRule"/>
</dbReference>
<evidence type="ECO:0000256" key="11">
    <source>
        <dbReference type="ARBA" id="ARBA00022842"/>
    </source>
</evidence>
<feature type="domain" description="XPG N-terminal" evidence="19">
    <location>
        <begin position="1"/>
        <end position="99"/>
    </location>
</feature>
<dbReference type="AlphaFoldDB" id="A0A9W2ZZR0"/>
<dbReference type="Gene3D" id="1.10.150.20">
    <property type="entry name" value="5' to 3' exonuclease, C-terminal subdomain"/>
    <property type="match status" value="1"/>
</dbReference>
<dbReference type="OrthoDB" id="26491at2759"/>
<dbReference type="PRINTS" id="PR00853">
    <property type="entry name" value="XPGRADSUPER"/>
</dbReference>
<evidence type="ECO:0000256" key="3">
    <source>
        <dbReference type="ARBA" id="ARBA00020324"/>
    </source>
</evidence>
<keyword evidence="14 16" id="KW-0234">DNA repair</keyword>
<evidence type="ECO:0000256" key="1">
    <source>
        <dbReference type="ARBA" id="ARBA00004123"/>
    </source>
</evidence>
<dbReference type="RefSeq" id="XP_055880557.1">
    <property type="nucleotide sequence ID" value="XM_056024582.1"/>
</dbReference>
<dbReference type="CDD" id="cd09908">
    <property type="entry name" value="H3TH_EXO1"/>
    <property type="match status" value="1"/>
</dbReference>
<keyword evidence="4 16" id="KW-0540">Nuclease</keyword>
<dbReference type="SMART" id="SM00279">
    <property type="entry name" value="HhH2"/>
    <property type="match status" value="1"/>
</dbReference>
<dbReference type="FunFam" id="1.10.150.20:FF:000011">
    <property type="entry name" value="exonuclease 1"/>
    <property type="match status" value="1"/>
</dbReference>
<dbReference type="InterPro" id="IPR036279">
    <property type="entry name" value="5-3_exonuclease_C_sf"/>
</dbReference>
<feature type="compositionally biased region" description="Low complexity" evidence="17">
    <location>
        <begin position="854"/>
        <end position="874"/>
    </location>
</feature>
<feature type="region of interest" description="Disordered" evidence="17">
    <location>
        <begin position="651"/>
        <end position="695"/>
    </location>
</feature>
<dbReference type="SUPFAM" id="SSF47807">
    <property type="entry name" value="5' to 3' exonuclease, C-terminal subdomain"/>
    <property type="match status" value="1"/>
</dbReference>
<dbReference type="GO" id="GO:0035312">
    <property type="term" value="F:5'-3' DNA exonuclease activity"/>
    <property type="evidence" value="ECO:0007669"/>
    <property type="project" value="UniProtKB-UniRule"/>
</dbReference>
<dbReference type="GO" id="GO:0006298">
    <property type="term" value="P:mismatch repair"/>
    <property type="evidence" value="ECO:0007669"/>
    <property type="project" value="TreeGrafter"/>
</dbReference>
<gene>
    <name evidence="21" type="primary">LOC106055914</name>
</gene>
<feature type="region of interest" description="Disordered" evidence="17">
    <location>
        <begin position="879"/>
        <end position="898"/>
    </location>
</feature>
<feature type="region of interest" description="Disordered" evidence="17">
    <location>
        <begin position="560"/>
        <end position="631"/>
    </location>
</feature>
<feature type="domain" description="XPG-I" evidence="18">
    <location>
        <begin position="138"/>
        <end position="206"/>
    </location>
</feature>
<dbReference type="InterPro" id="IPR029060">
    <property type="entry name" value="PIN-like_dom_sf"/>
</dbReference>
<accession>A0A9W2ZZR0</accession>
<keyword evidence="13 16" id="KW-0238">DNA-binding</keyword>
<name>A0A9W2ZZR0_BIOGL</name>
<dbReference type="SMART" id="SM00485">
    <property type="entry name" value="XPGN"/>
    <property type="match status" value="1"/>
</dbReference>
<keyword evidence="5 16" id="KW-0479">Metal-binding</keyword>
<sequence>MGIQGLLPFLKKIHKPVNIAEFQGCTVAIDAYCWLHKGAFSCADKLALGEKTEQYVYYCMKYVEYMLKNNLKPILVFDGCHLKSKADVEKTRRERRELHRKKAAQFLREGKKAEAKECLQRCVDITPQMALQLINACRDRGVDCIVAPYEADAQLAFLNLKGIAQIIVTEDSDLLLFGCDKIIFKMDFFGNGTLIEKSRLNEVLSMQSGVYTFEKFRQMCILSGCDYLASLPGIGLGKAGKVFKTARQTDLTQLLKKLPTYLKMNLTVPEDYIEGFIKAENTFLYQLVYDPLKRKLCPLNPYPPGIKAEDLDYAGQYLPDDLAFQIAIGNIDIHDHKSIAYFDPDTFQPKNAKKPTSYHELSIWNKLYRVKGASPCKPLQEMMPSLHDKVQTIKVQPFKRSPRKRKQKVSVSEAPDLKTDEELLSEYCHNENEIPSPKKRKVISEVDTLPETSTQLTSEKIEERISALTSTPKKLVSPILHKDFDDDKGSSTECDEEGESLTAANIGEEVFKSNDASIENAALTPTKGRNVFARNNPTSEQPKFSLDSFAVEVKSRYFHKTSHSATTQAKKTSPLLRTQQGLKNSKSPAKNTLQQMFKASIKQQKESEGDTTLSDDKPQSSPSDGDNNFLSARDSFKSLKNISTFSQSCKSSIDADKKTTKQETRESPILNRFQSSFSQTNNKGKPSSSSSAFSWSQSKANANLTKSGEKDVKLDIASSNDRLHMSKGLMKYCKTGTNNTGTPKLLTLSKFFQSKSNQSDPNSFSVKRNLLENQTLIEAVKSERLPLVSDLKEVSSQATLSASDDVLELKSLSYDDYLKSVVSRETSESCHQDSENICFDLLPDVTRNEPLNNTSSTEDLSSQTSSVTSTSVGSASDVIDLTQDDKTHKKTQLSEKSGLAKCRVPGLSRKKKQAKTTTKTTAKMAQQMSIKDLMCKFQYSKTSESQSSSKESTLTCNDDISDNEDLTPNNTADLLEVTKVQRKLYL</sequence>
<protein>
    <recommendedName>
        <fullName evidence="3 16">Exonuclease 1</fullName>
        <ecNumber evidence="16">3.1.-.-</ecNumber>
    </recommendedName>
</protein>
<dbReference type="GO" id="GO:0006310">
    <property type="term" value="P:DNA recombination"/>
    <property type="evidence" value="ECO:0007669"/>
    <property type="project" value="TreeGrafter"/>
</dbReference>
<feature type="compositionally biased region" description="Polar residues" evidence="17">
    <location>
        <begin position="672"/>
        <end position="686"/>
    </location>
</feature>
<organism evidence="20 21">
    <name type="scientific">Biomphalaria glabrata</name>
    <name type="common">Bloodfluke planorb</name>
    <name type="synonym">Freshwater snail</name>
    <dbReference type="NCBI Taxonomy" id="6526"/>
    <lineage>
        <taxon>Eukaryota</taxon>
        <taxon>Metazoa</taxon>
        <taxon>Spiralia</taxon>
        <taxon>Lophotrochozoa</taxon>
        <taxon>Mollusca</taxon>
        <taxon>Gastropoda</taxon>
        <taxon>Heterobranchia</taxon>
        <taxon>Euthyneura</taxon>
        <taxon>Panpulmonata</taxon>
        <taxon>Hygrophila</taxon>
        <taxon>Lymnaeoidea</taxon>
        <taxon>Planorbidae</taxon>
        <taxon>Biomphalaria</taxon>
    </lineage>
</organism>
<evidence type="ECO:0000256" key="12">
    <source>
        <dbReference type="ARBA" id="ARBA00022881"/>
    </source>
</evidence>
<feature type="compositionally biased region" description="Polar residues" evidence="17">
    <location>
        <begin position="563"/>
        <end position="597"/>
    </location>
</feature>
<keyword evidence="10 16" id="KW-0269">Exonuclease</keyword>
<dbReference type="InterPro" id="IPR006086">
    <property type="entry name" value="XPG-I_dom"/>
</dbReference>
<dbReference type="GO" id="GO:0017108">
    <property type="term" value="F:5'-flap endonuclease activity"/>
    <property type="evidence" value="ECO:0007669"/>
    <property type="project" value="TreeGrafter"/>
</dbReference>
<keyword evidence="20" id="KW-1185">Reference proteome</keyword>
<feature type="region of interest" description="Disordered" evidence="17">
    <location>
        <begin position="946"/>
        <end position="967"/>
    </location>
</feature>
<evidence type="ECO:0000256" key="13">
    <source>
        <dbReference type="ARBA" id="ARBA00023125"/>
    </source>
</evidence>
<dbReference type="GeneID" id="106055914"/>
<keyword evidence="9 16" id="KW-0378">Hydrolase</keyword>
<evidence type="ECO:0000256" key="17">
    <source>
        <dbReference type="SAM" id="MobiDB-lite"/>
    </source>
</evidence>
<keyword evidence="11 16" id="KW-0460">Magnesium</keyword>
<keyword evidence="12 16" id="KW-0267">Excision nuclease</keyword>
<dbReference type="PANTHER" id="PTHR11081">
    <property type="entry name" value="FLAP ENDONUCLEASE FAMILY MEMBER"/>
    <property type="match status" value="1"/>
</dbReference>
<comment type="cofactor">
    <cofactor evidence="16">
        <name>Mg(2+)</name>
        <dbReference type="ChEBI" id="CHEBI:18420"/>
    </cofactor>
    <text evidence="16">Binds 2 magnesium ions per subunit. They probably participate in the reaction catalyzed by the enzyme. May bind an additional third magnesium ion after substrate binding.</text>
</comment>
<evidence type="ECO:0000256" key="15">
    <source>
        <dbReference type="ARBA" id="ARBA00023242"/>
    </source>
</evidence>
<dbReference type="FunFam" id="3.40.50.1010:FF:000002">
    <property type="entry name" value="Exonuclease 1, putative"/>
    <property type="match status" value="1"/>
</dbReference>
<evidence type="ECO:0000256" key="7">
    <source>
        <dbReference type="ARBA" id="ARBA00022763"/>
    </source>
</evidence>
<keyword evidence="8 16" id="KW-0228">DNA excision</keyword>
<dbReference type="Gene3D" id="3.40.50.1010">
    <property type="entry name" value="5'-nuclease"/>
    <property type="match status" value="1"/>
</dbReference>
<evidence type="ECO:0000259" key="18">
    <source>
        <dbReference type="SMART" id="SM00484"/>
    </source>
</evidence>
<dbReference type="InterPro" id="IPR006084">
    <property type="entry name" value="XPG/Rad2"/>
</dbReference>
<dbReference type="SUPFAM" id="SSF88723">
    <property type="entry name" value="PIN domain-like"/>
    <property type="match status" value="1"/>
</dbReference>
<dbReference type="InterPro" id="IPR006085">
    <property type="entry name" value="XPG_DNA_repair_N"/>
</dbReference>
<keyword evidence="7 16" id="KW-0227">DNA damage</keyword>
<evidence type="ECO:0000256" key="14">
    <source>
        <dbReference type="ARBA" id="ARBA00023204"/>
    </source>
</evidence>
<feature type="compositionally biased region" description="Basic and acidic residues" evidence="17">
    <location>
        <begin position="603"/>
        <end position="618"/>
    </location>
</feature>
<evidence type="ECO:0000256" key="4">
    <source>
        <dbReference type="ARBA" id="ARBA00022722"/>
    </source>
</evidence>
<evidence type="ECO:0000256" key="5">
    <source>
        <dbReference type="ARBA" id="ARBA00022723"/>
    </source>
</evidence>
<feature type="compositionally biased region" description="Basic and acidic residues" evidence="17">
    <location>
        <begin position="653"/>
        <end position="666"/>
    </location>
</feature>
<dbReference type="PANTHER" id="PTHR11081:SF8">
    <property type="entry name" value="EXONUCLEASE 1"/>
    <property type="match status" value="1"/>
</dbReference>
<dbReference type="GO" id="GO:0003677">
    <property type="term" value="F:DNA binding"/>
    <property type="evidence" value="ECO:0007669"/>
    <property type="project" value="UniProtKB-UniRule"/>
</dbReference>
<dbReference type="Pfam" id="PF00752">
    <property type="entry name" value="XPG_N"/>
    <property type="match status" value="1"/>
</dbReference>
<keyword evidence="15 16" id="KW-0539">Nucleus</keyword>
<dbReference type="PROSITE" id="PS00842">
    <property type="entry name" value="XPG_2"/>
    <property type="match status" value="1"/>
</dbReference>
<dbReference type="InterPro" id="IPR008918">
    <property type="entry name" value="HhH2"/>
</dbReference>
<evidence type="ECO:0000256" key="9">
    <source>
        <dbReference type="ARBA" id="ARBA00022801"/>
    </source>
</evidence>
<keyword evidence="6" id="KW-0255">Endonuclease</keyword>
<feature type="compositionally biased region" description="Polar residues" evidence="17">
    <location>
        <begin position="619"/>
        <end position="630"/>
    </location>
</feature>
<comment type="similarity">
    <text evidence="2 16">Belongs to the XPG/RAD2 endonuclease family. EXO1 subfamily.</text>
</comment>
<dbReference type="InterPro" id="IPR037315">
    <property type="entry name" value="EXO1_H3TH"/>
</dbReference>
<dbReference type="EC" id="3.1.-.-" evidence="16"/>
<proteinExistence type="inferred from homology"/>
<comment type="subcellular location">
    <subcellularLocation>
        <location evidence="1 16">Nucleus</location>
    </subcellularLocation>
</comment>
<evidence type="ECO:0000256" key="10">
    <source>
        <dbReference type="ARBA" id="ARBA00022839"/>
    </source>
</evidence>
<evidence type="ECO:0000256" key="6">
    <source>
        <dbReference type="ARBA" id="ARBA00022759"/>
    </source>
</evidence>
<dbReference type="InterPro" id="IPR019974">
    <property type="entry name" value="XPG_CS"/>
</dbReference>